<evidence type="ECO:0000313" key="2">
    <source>
        <dbReference type="Proteomes" id="UP000030745"/>
    </source>
</evidence>
<protein>
    <submittedName>
        <fullName evidence="1">Uncharacterized protein</fullName>
    </submittedName>
</protein>
<reference evidence="1 2" key="1">
    <citation type="journal article" date="2013" name="PLoS Genet.">
        <title>Distinctive expansion of potential virulence genes in the genome of the oomycete fish pathogen Saprolegnia parasitica.</title>
        <authorList>
            <person name="Jiang R.H."/>
            <person name="de Bruijn I."/>
            <person name="Haas B.J."/>
            <person name="Belmonte R."/>
            <person name="Lobach L."/>
            <person name="Christie J."/>
            <person name="van den Ackerveken G."/>
            <person name="Bottin A."/>
            <person name="Bulone V."/>
            <person name="Diaz-Moreno S.M."/>
            <person name="Dumas B."/>
            <person name="Fan L."/>
            <person name="Gaulin E."/>
            <person name="Govers F."/>
            <person name="Grenville-Briggs L.J."/>
            <person name="Horner N.R."/>
            <person name="Levin J.Z."/>
            <person name="Mammella M."/>
            <person name="Meijer H.J."/>
            <person name="Morris P."/>
            <person name="Nusbaum C."/>
            <person name="Oome S."/>
            <person name="Phillips A.J."/>
            <person name="van Rooyen D."/>
            <person name="Rzeszutek E."/>
            <person name="Saraiva M."/>
            <person name="Secombes C.J."/>
            <person name="Seidl M.F."/>
            <person name="Snel B."/>
            <person name="Stassen J.H."/>
            <person name="Sykes S."/>
            <person name="Tripathy S."/>
            <person name="van den Berg H."/>
            <person name="Vega-Arreguin J.C."/>
            <person name="Wawra S."/>
            <person name="Young S.K."/>
            <person name="Zeng Q."/>
            <person name="Dieguez-Uribeondo J."/>
            <person name="Russ C."/>
            <person name="Tyler B.M."/>
            <person name="van West P."/>
        </authorList>
    </citation>
    <scope>NUCLEOTIDE SEQUENCE [LARGE SCALE GENOMIC DNA]</scope>
    <source>
        <strain evidence="1 2">CBS 223.65</strain>
    </source>
</reference>
<dbReference type="RefSeq" id="XP_012206909.1">
    <property type="nucleotide sequence ID" value="XM_012351519.1"/>
</dbReference>
<name>A0A067C763_SAPPC</name>
<dbReference type="EMBL" id="KK583269">
    <property type="protein sequence ID" value="KDO22386.1"/>
    <property type="molecule type" value="Genomic_DNA"/>
</dbReference>
<sequence length="72" mass="8321">MFSYWPTALQKTANADTERRLVSKDRREERAFGFIRESYRAWRLTGMEARKVVTVATAPEPMKADAPTNDDL</sequence>
<accession>A0A067C763</accession>
<gene>
    <name evidence="1" type="ORF">SPRG_11338</name>
</gene>
<dbReference type="VEuPathDB" id="FungiDB:SPRG_11338"/>
<dbReference type="AlphaFoldDB" id="A0A067C763"/>
<evidence type="ECO:0000313" key="1">
    <source>
        <dbReference type="EMBL" id="KDO22386.1"/>
    </source>
</evidence>
<dbReference type="KEGG" id="spar:SPRG_11338"/>
<dbReference type="GeneID" id="24133382"/>
<keyword evidence="2" id="KW-1185">Reference proteome</keyword>
<dbReference type="Proteomes" id="UP000030745">
    <property type="component" value="Unassembled WGS sequence"/>
</dbReference>
<proteinExistence type="predicted"/>
<organism evidence="1 2">
    <name type="scientific">Saprolegnia parasitica (strain CBS 223.65)</name>
    <dbReference type="NCBI Taxonomy" id="695850"/>
    <lineage>
        <taxon>Eukaryota</taxon>
        <taxon>Sar</taxon>
        <taxon>Stramenopiles</taxon>
        <taxon>Oomycota</taxon>
        <taxon>Saprolegniomycetes</taxon>
        <taxon>Saprolegniales</taxon>
        <taxon>Saprolegniaceae</taxon>
        <taxon>Saprolegnia</taxon>
    </lineage>
</organism>
<feature type="non-terminal residue" evidence="1">
    <location>
        <position position="72"/>
    </location>
</feature>